<dbReference type="RefSeq" id="WP_106265719.1">
    <property type="nucleotide sequence ID" value="NZ_PVTX01000002.1"/>
</dbReference>
<dbReference type="Pfam" id="PF12697">
    <property type="entry name" value="Abhydrolase_6"/>
    <property type="match status" value="1"/>
</dbReference>
<dbReference type="SUPFAM" id="SSF53474">
    <property type="entry name" value="alpha/beta-Hydrolases"/>
    <property type="match status" value="1"/>
</dbReference>
<dbReference type="InterPro" id="IPR000073">
    <property type="entry name" value="AB_hydrolase_1"/>
</dbReference>
<evidence type="ECO:0000313" key="2">
    <source>
        <dbReference type="EMBL" id="PRZ08760.1"/>
    </source>
</evidence>
<dbReference type="GO" id="GO:0016787">
    <property type="term" value="F:hydrolase activity"/>
    <property type="evidence" value="ECO:0007669"/>
    <property type="project" value="UniProtKB-KW"/>
</dbReference>
<evidence type="ECO:0000259" key="1">
    <source>
        <dbReference type="Pfam" id="PF12697"/>
    </source>
</evidence>
<dbReference type="PANTHER" id="PTHR43798">
    <property type="entry name" value="MONOACYLGLYCEROL LIPASE"/>
    <property type="match status" value="1"/>
</dbReference>
<dbReference type="InterPro" id="IPR050266">
    <property type="entry name" value="AB_hydrolase_sf"/>
</dbReference>
<evidence type="ECO:0000313" key="3">
    <source>
        <dbReference type="Proteomes" id="UP000239895"/>
    </source>
</evidence>
<dbReference type="EMBL" id="PVTX01000002">
    <property type="protein sequence ID" value="PRZ08760.1"/>
    <property type="molecule type" value="Genomic_DNA"/>
</dbReference>
<keyword evidence="2" id="KW-0378">Hydrolase</keyword>
<feature type="domain" description="AB hydrolase-1" evidence="1">
    <location>
        <begin position="28"/>
        <end position="256"/>
    </location>
</feature>
<dbReference type="Proteomes" id="UP000239895">
    <property type="component" value="Unassembled WGS sequence"/>
</dbReference>
<protein>
    <submittedName>
        <fullName evidence="2">Alpha-beta hydrolase superfamily lysophospholipase</fullName>
    </submittedName>
</protein>
<proteinExistence type="predicted"/>
<organism evidence="2 3">
    <name type="scientific">Isoptericola halotolerans</name>
    <dbReference type="NCBI Taxonomy" id="300560"/>
    <lineage>
        <taxon>Bacteria</taxon>
        <taxon>Bacillati</taxon>
        <taxon>Actinomycetota</taxon>
        <taxon>Actinomycetes</taxon>
        <taxon>Micrococcales</taxon>
        <taxon>Promicromonosporaceae</taxon>
        <taxon>Isoptericola</taxon>
    </lineage>
</organism>
<gene>
    <name evidence="2" type="ORF">BCL65_102304</name>
</gene>
<dbReference type="Gene3D" id="3.40.50.1820">
    <property type="entry name" value="alpha/beta hydrolase"/>
    <property type="match status" value="1"/>
</dbReference>
<dbReference type="InterPro" id="IPR029058">
    <property type="entry name" value="AB_hydrolase_fold"/>
</dbReference>
<reference evidence="2 3" key="1">
    <citation type="submission" date="2018-03" db="EMBL/GenBank/DDBJ databases">
        <title>Comparative analysis of microorganisms from saline springs in Andes Mountain Range, Colombia.</title>
        <authorList>
            <person name="Rubin E."/>
        </authorList>
    </citation>
    <scope>NUCLEOTIDE SEQUENCE [LARGE SCALE GENOMIC DNA]</scope>
    <source>
        <strain evidence="2 3">CG 23</strain>
    </source>
</reference>
<comment type="caution">
    <text evidence="2">The sequence shown here is derived from an EMBL/GenBank/DDBJ whole genome shotgun (WGS) entry which is preliminary data.</text>
</comment>
<name>A0ABX5EHF2_9MICO</name>
<sequence>MSESGPRQVHAPDGARIAVWSSGSGPPLLLVHGTMSDHRRWRITDLLAGDRTVHAMDRRGRGGSTDGPRWAPEREVEDVVAVVDDLAAEAAQPVDVLGHSLGGYLALRAAARTPHVRRLVLYEPALVEHPPPADVVARLQVASDEGRYVDVVDLMMREVLHMPDDEIAALRDQPSWAARVASAPTVPREESVPLVLAPGEAAAVTAPTLLIRGGDSPAFLQDAVRTVAESVPDCEVVALEGHRHVADQTDPEMFAAVVRDFLLR</sequence>
<keyword evidence="3" id="KW-1185">Reference proteome</keyword>
<accession>A0ABX5EHF2</accession>